<evidence type="ECO:0000313" key="2">
    <source>
        <dbReference type="Proteomes" id="UP000010366"/>
    </source>
</evidence>
<dbReference type="eggNOG" id="COG3411">
    <property type="taxonomic scope" value="Bacteria"/>
</dbReference>
<dbReference type="STRING" id="1173020.Cha6605_0412"/>
<protein>
    <submittedName>
        <fullName evidence="1">Respiratory-chain NADH dehydrogenase 24 Kd subunit</fullName>
    </submittedName>
</protein>
<name>K9U9D2_CHAP6</name>
<dbReference type="Pfam" id="PF01257">
    <property type="entry name" value="2Fe-2S_thioredx"/>
    <property type="match status" value="1"/>
</dbReference>
<dbReference type="Proteomes" id="UP000010366">
    <property type="component" value="Chromosome"/>
</dbReference>
<dbReference type="InterPro" id="IPR036249">
    <property type="entry name" value="Thioredoxin-like_sf"/>
</dbReference>
<organism evidence="1 2">
    <name type="scientific">Chamaesiphon minutus (strain ATCC 27169 / PCC 6605)</name>
    <dbReference type="NCBI Taxonomy" id="1173020"/>
    <lineage>
        <taxon>Bacteria</taxon>
        <taxon>Bacillati</taxon>
        <taxon>Cyanobacteriota</taxon>
        <taxon>Cyanophyceae</taxon>
        <taxon>Gomontiellales</taxon>
        <taxon>Chamaesiphonaceae</taxon>
        <taxon>Chamaesiphon</taxon>
    </lineage>
</organism>
<evidence type="ECO:0000313" key="1">
    <source>
        <dbReference type="EMBL" id="AFY91707.1"/>
    </source>
</evidence>
<gene>
    <name evidence="1" type="ORF">Cha6605_0412</name>
</gene>
<dbReference type="PANTHER" id="PTHR47682:SF1">
    <property type="entry name" value="TETRATRICOPEPTIDE REPEAT (TPR)-CONTAINING PROTEIN"/>
    <property type="match status" value="1"/>
</dbReference>
<dbReference type="RefSeq" id="WP_015157901.1">
    <property type="nucleotide sequence ID" value="NC_019697.1"/>
</dbReference>
<reference evidence="1 2" key="1">
    <citation type="submission" date="2012-05" db="EMBL/GenBank/DDBJ databases">
        <title>Finished chromosome of genome of Chamaesiphon sp. PCC 6605.</title>
        <authorList>
            <consortium name="US DOE Joint Genome Institute"/>
            <person name="Gugger M."/>
            <person name="Coursin T."/>
            <person name="Rippka R."/>
            <person name="Tandeau De Marsac N."/>
            <person name="Huntemann M."/>
            <person name="Wei C.-L."/>
            <person name="Han J."/>
            <person name="Detter J.C."/>
            <person name="Han C."/>
            <person name="Tapia R."/>
            <person name="Chen A."/>
            <person name="Kyrpides N."/>
            <person name="Mavromatis K."/>
            <person name="Markowitz V."/>
            <person name="Szeto E."/>
            <person name="Ivanova N."/>
            <person name="Pagani I."/>
            <person name="Pati A."/>
            <person name="Goodwin L."/>
            <person name="Nordberg H.P."/>
            <person name="Cantor M.N."/>
            <person name="Hua S.X."/>
            <person name="Woyke T."/>
            <person name="Kerfeld C.A."/>
        </authorList>
    </citation>
    <scope>NUCLEOTIDE SEQUENCE [LARGE SCALE GENOMIC DNA]</scope>
    <source>
        <strain evidence="2">ATCC 27169 / PCC 6605</strain>
    </source>
</reference>
<dbReference type="AlphaFoldDB" id="K9U9D2"/>
<dbReference type="OrthoDB" id="9761899at2"/>
<dbReference type="SUPFAM" id="SSF52833">
    <property type="entry name" value="Thioredoxin-like"/>
    <property type="match status" value="1"/>
</dbReference>
<dbReference type="CDD" id="cd02980">
    <property type="entry name" value="TRX_Fd_family"/>
    <property type="match status" value="1"/>
</dbReference>
<sequence>MEEKTCILICQNRTCKKQGAADILTAFRTLNISEINYEGCGCLGNCGNGPMVLVLPARIWYYHVRPQDVSKIITASTEKCEST</sequence>
<dbReference type="EMBL" id="CP003600">
    <property type="protein sequence ID" value="AFY91707.1"/>
    <property type="molecule type" value="Genomic_DNA"/>
</dbReference>
<keyword evidence="2" id="KW-1185">Reference proteome</keyword>
<dbReference type="Gene3D" id="3.40.30.10">
    <property type="entry name" value="Glutaredoxin"/>
    <property type="match status" value="1"/>
</dbReference>
<accession>K9U9D2</accession>
<dbReference type="PANTHER" id="PTHR47682">
    <property type="entry name" value="TETRATRICOPEPTIDE REPEAT (TPR)-CONTAINING PROTEIN"/>
    <property type="match status" value="1"/>
</dbReference>
<dbReference type="PATRIC" id="fig|1173020.3.peg.492"/>
<dbReference type="HOGENOM" id="CLU_126515_2_0_3"/>
<dbReference type="KEGG" id="cmp:Cha6605_0412"/>
<proteinExistence type="predicted"/>